<feature type="transmembrane region" description="Helical" evidence="6">
    <location>
        <begin position="227"/>
        <end position="249"/>
    </location>
</feature>
<feature type="transmembrane region" description="Helical" evidence="6">
    <location>
        <begin position="178"/>
        <end position="201"/>
    </location>
</feature>
<gene>
    <name evidence="8" type="ORF">GRJ2_000200900</name>
</gene>
<evidence type="ECO:0000256" key="2">
    <source>
        <dbReference type="ARBA" id="ARBA00009671"/>
    </source>
</evidence>
<evidence type="ECO:0000256" key="5">
    <source>
        <dbReference type="ARBA" id="ARBA00023136"/>
    </source>
</evidence>
<organism evidence="8 9">
    <name type="scientific">Grus japonensis</name>
    <name type="common">Japanese crane</name>
    <name type="synonym">Red-crowned crane</name>
    <dbReference type="NCBI Taxonomy" id="30415"/>
    <lineage>
        <taxon>Eukaryota</taxon>
        <taxon>Metazoa</taxon>
        <taxon>Chordata</taxon>
        <taxon>Craniata</taxon>
        <taxon>Vertebrata</taxon>
        <taxon>Euteleostomi</taxon>
        <taxon>Archelosauria</taxon>
        <taxon>Archosauria</taxon>
        <taxon>Dinosauria</taxon>
        <taxon>Saurischia</taxon>
        <taxon>Theropoda</taxon>
        <taxon>Coelurosauria</taxon>
        <taxon>Aves</taxon>
        <taxon>Neognathae</taxon>
        <taxon>Neoaves</taxon>
        <taxon>Gruiformes</taxon>
        <taxon>Gruidae</taxon>
        <taxon>Grus</taxon>
    </lineage>
</organism>
<feature type="transmembrane region" description="Helical" evidence="6">
    <location>
        <begin position="72"/>
        <end position="91"/>
    </location>
</feature>
<reference evidence="8 9" key="1">
    <citation type="submission" date="2024-06" db="EMBL/GenBank/DDBJ databases">
        <title>The draft genome of Grus japonensis, version 3.</title>
        <authorList>
            <person name="Nabeshima K."/>
            <person name="Suzuki S."/>
            <person name="Onuma M."/>
        </authorList>
    </citation>
    <scope>NUCLEOTIDE SEQUENCE [LARGE SCALE GENOMIC DNA]</scope>
    <source>
        <strain evidence="8 9">451A</strain>
    </source>
</reference>
<dbReference type="Pfam" id="PF04547">
    <property type="entry name" value="Anoctamin"/>
    <property type="match status" value="2"/>
</dbReference>
<dbReference type="AlphaFoldDB" id="A0ABC9VXV4"/>
<dbReference type="EMBL" id="BAAFJT010000001">
    <property type="protein sequence ID" value="GAB0177357.1"/>
    <property type="molecule type" value="Genomic_DNA"/>
</dbReference>
<feature type="transmembrane region" description="Helical" evidence="6">
    <location>
        <begin position="103"/>
        <end position="123"/>
    </location>
</feature>
<keyword evidence="9" id="KW-1185">Reference proteome</keyword>
<feature type="transmembrane region" description="Helical" evidence="6">
    <location>
        <begin position="332"/>
        <end position="353"/>
    </location>
</feature>
<evidence type="ECO:0000256" key="3">
    <source>
        <dbReference type="ARBA" id="ARBA00022692"/>
    </source>
</evidence>
<dbReference type="GO" id="GO:0016020">
    <property type="term" value="C:membrane"/>
    <property type="evidence" value="ECO:0007669"/>
    <property type="project" value="UniProtKB-SubCell"/>
</dbReference>
<comment type="caution">
    <text evidence="6">Lacks conserved residue(s) required for the propagation of feature annotation.</text>
</comment>
<comment type="caution">
    <text evidence="8">The sequence shown here is derived from an EMBL/GenBank/DDBJ whole genome shotgun (WGS) entry which is preliminary data.</text>
</comment>
<comment type="similarity">
    <text evidence="2 6">Belongs to the anoctamin family.</text>
</comment>
<protein>
    <recommendedName>
        <fullName evidence="6">Anoctamin</fullName>
    </recommendedName>
</protein>
<dbReference type="InterPro" id="IPR007632">
    <property type="entry name" value="Anoctamin"/>
</dbReference>
<evidence type="ECO:0000313" key="9">
    <source>
        <dbReference type="Proteomes" id="UP001623348"/>
    </source>
</evidence>
<evidence type="ECO:0000256" key="1">
    <source>
        <dbReference type="ARBA" id="ARBA00004141"/>
    </source>
</evidence>
<dbReference type="Proteomes" id="UP001623348">
    <property type="component" value="Unassembled WGS sequence"/>
</dbReference>
<evidence type="ECO:0000256" key="4">
    <source>
        <dbReference type="ARBA" id="ARBA00022989"/>
    </source>
</evidence>
<comment type="subcellular location">
    <subcellularLocation>
        <location evidence="1 6">Membrane</location>
        <topology evidence="1 6">Multi-pass membrane protein</topology>
    </subcellularLocation>
</comment>
<keyword evidence="4 6" id="KW-1133">Transmembrane helix</keyword>
<feature type="domain" description="Anoctamin transmembrane" evidence="7">
    <location>
        <begin position="12"/>
        <end position="106"/>
    </location>
</feature>
<sequence length="432" mass="49993">MKREMMLAHEENKDEKEKLTWSDRMPGYAANFGLILFMIMLTFSAVFGVIVYRITTAAALSFSTNETTRSNVRVTVTATAVIINLVVILILDEIYGAVAKWLTEIDSLAVLVIMFMCLMVIEWKRKLKKLFRKLKDERTEPKEMDTSQSKDPQQWDLDYILEPFTGLTPEYMEMIIQFGFVTLFVASFPLAPLFALLNNIIEVRLDAKKFVTELRRPDTVRAKDIGIWYNILNGIGKLSVIINAFVIAVTSDFIPRLMYQYAYSQNGTMHGFINHTLSYFNVSHLKAGTQPENSPFARDVLFCRFKDYREPPWSPNQYEYTKQYWAVLSARLAFVILFQNLVMFLSVLVDWMIPDIPKDISEQIKKEKSVLVDFFLKEEHEKLKLIESFIARDKQKHKSGTKGERIRAASFCQFNRSQKGSFASFSSQHTEV</sequence>
<accession>A0ABC9VXV4</accession>
<keyword evidence="5 6" id="KW-0472">Membrane</keyword>
<keyword evidence="3 6" id="KW-0812">Transmembrane</keyword>
<proteinExistence type="inferred from homology"/>
<name>A0ABC9VXV4_GRUJA</name>
<evidence type="ECO:0000256" key="6">
    <source>
        <dbReference type="RuleBase" id="RU280814"/>
    </source>
</evidence>
<dbReference type="PANTHER" id="PTHR12308:SF20">
    <property type="entry name" value="ANOCTAMIN-2"/>
    <property type="match status" value="1"/>
</dbReference>
<feature type="transmembrane region" description="Helical" evidence="6">
    <location>
        <begin position="28"/>
        <end position="52"/>
    </location>
</feature>
<feature type="domain" description="Anoctamin transmembrane" evidence="7">
    <location>
        <begin position="119"/>
        <end position="367"/>
    </location>
</feature>
<dbReference type="InterPro" id="IPR049452">
    <property type="entry name" value="Anoctamin_TM"/>
</dbReference>
<evidence type="ECO:0000259" key="7">
    <source>
        <dbReference type="Pfam" id="PF04547"/>
    </source>
</evidence>
<evidence type="ECO:0000313" key="8">
    <source>
        <dbReference type="EMBL" id="GAB0177357.1"/>
    </source>
</evidence>
<dbReference type="PANTHER" id="PTHR12308">
    <property type="entry name" value="ANOCTAMIN"/>
    <property type="match status" value="1"/>
</dbReference>